<reference evidence="1 2" key="1">
    <citation type="journal article" date="2014" name="Agronomy (Basel)">
        <title>A Draft Genome Sequence for Ensete ventricosum, the Drought-Tolerant Tree Against Hunger.</title>
        <authorList>
            <person name="Harrison J."/>
            <person name="Moore K.A."/>
            <person name="Paszkiewicz K."/>
            <person name="Jones T."/>
            <person name="Grant M."/>
            <person name="Ambacheew D."/>
            <person name="Muzemil S."/>
            <person name="Studholme D.J."/>
        </authorList>
    </citation>
    <scope>NUCLEOTIDE SEQUENCE [LARGE SCALE GENOMIC DNA]</scope>
</reference>
<dbReference type="AlphaFoldDB" id="A0A426YCS7"/>
<dbReference type="Proteomes" id="UP000287651">
    <property type="component" value="Unassembled WGS sequence"/>
</dbReference>
<evidence type="ECO:0000313" key="1">
    <source>
        <dbReference type="EMBL" id="RRT49549.1"/>
    </source>
</evidence>
<sequence length="113" mass="13286">MPWELTGSSLGLCQIYREDHWEHVGRLPKEDFETHHRECRRLPDCENHVVGAHWEFAEGDWELAGARPEFAERYSRDSSVTDNNVNKMFDEMLVFVRVLRFVYISCTVEAGLQ</sequence>
<protein>
    <submittedName>
        <fullName evidence="1">Uncharacterized protein</fullName>
    </submittedName>
</protein>
<gene>
    <name evidence="1" type="ORF">B296_00005858</name>
</gene>
<organism evidence="1 2">
    <name type="scientific">Ensete ventricosum</name>
    <name type="common">Abyssinian banana</name>
    <name type="synonym">Musa ensete</name>
    <dbReference type="NCBI Taxonomy" id="4639"/>
    <lineage>
        <taxon>Eukaryota</taxon>
        <taxon>Viridiplantae</taxon>
        <taxon>Streptophyta</taxon>
        <taxon>Embryophyta</taxon>
        <taxon>Tracheophyta</taxon>
        <taxon>Spermatophyta</taxon>
        <taxon>Magnoliopsida</taxon>
        <taxon>Liliopsida</taxon>
        <taxon>Zingiberales</taxon>
        <taxon>Musaceae</taxon>
        <taxon>Ensete</taxon>
    </lineage>
</organism>
<comment type="caution">
    <text evidence="1">The sequence shown here is derived from an EMBL/GenBank/DDBJ whole genome shotgun (WGS) entry which is preliminary data.</text>
</comment>
<accession>A0A426YCS7</accession>
<dbReference type="EMBL" id="AMZH03013279">
    <property type="protein sequence ID" value="RRT49549.1"/>
    <property type="molecule type" value="Genomic_DNA"/>
</dbReference>
<evidence type="ECO:0000313" key="2">
    <source>
        <dbReference type="Proteomes" id="UP000287651"/>
    </source>
</evidence>
<name>A0A426YCS7_ENSVE</name>
<proteinExistence type="predicted"/>